<evidence type="ECO:0000256" key="1">
    <source>
        <dbReference type="SAM" id="MobiDB-lite"/>
    </source>
</evidence>
<accession>A0ABY5TRZ3</accession>
<evidence type="ECO:0000313" key="3">
    <source>
        <dbReference type="Proteomes" id="UP001160027"/>
    </source>
</evidence>
<feature type="region of interest" description="Disordered" evidence="1">
    <location>
        <begin position="1"/>
        <end position="38"/>
    </location>
</feature>
<name>A0ABY5TRZ3_9VIRU</name>
<protein>
    <submittedName>
        <fullName evidence="2">Uncharacterized protein</fullName>
    </submittedName>
</protein>
<reference evidence="3" key="1">
    <citation type="submission" date="2022-07" db="EMBL/GenBank/DDBJ databases">
        <title>High-quality bacteriophage genomes in the Japanese 4D cohort.</title>
        <authorList>
            <person name="Nishijima S."/>
        </authorList>
    </citation>
    <scope>NUCLEOTIDE SEQUENCE [LARGE SCALE GENOMIC DNA]</scope>
</reference>
<evidence type="ECO:0000313" key="2">
    <source>
        <dbReference type="EMBL" id="UVX36403.1"/>
    </source>
</evidence>
<dbReference type="EMBL" id="OP072523">
    <property type="protein sequence ID" value="UVX36403.1"/>
    <property type="molecule type" value="Genomic_DNA"/>
</dbReference>
<keyword evidence="3" id="KW-1185">Reference proteome</keyword>
<sequence length="124" mass="14322">MSNVTRDAHGRITGGVNNPTGKGGFQERPQDRSRKWTKRGSVKYNLQQFLELTNEEIAEWVQRMDELTQAEQIALRRVLESKKNGEKAFRAYQDIANRTEGMPRQQVDQTVQMYEPPTINVTVK</sequence>
<feature type="compositionally biased region" description="Basic and acidic residues" evidence="1">
    <location>
        <begin position="1"/>
        <end position="10"/>
    </location>
</feature>
<organism evidence="2 3">
    <name type="scientific">Bacteriophage sp</name>
    <dbReference type="NCBI Taxonomy" id="38018"/>
    <lineage>
        <taxon>Viruses</taxon>
    </lineage>
</organism>
<dbReference type="Proteomes" id="UP001160027">
    <property type="component" value="Segment"/>
</dbReference>
<proteinExistence type="predicted"/>